<comment type="caution">
    <text evidence="2">The sequence shown here is derived from an EMBL/GenBank/DDBJ whole genome shotgun (WGS) entry which is preliminary data.</text>
</comment>
<feature type="domain" description="NACHT" evidence="1">
    <location>
        <begin position="283"/>
        <end position="401"/>
    </location>
</feature>
<accession>A0AAE1NH58</accession>
<dbReference type="PANTHER" id="PTHR46312">
    <property type="entry name" value="NACHT DOMAIN-CONTAINING PROTEIN"/>
    <property type="match status" value="1"/>
</dbReference>
<dbReference type="InterPro" id="IPR027417">
    <property type="entry name" value="P-loop_NTPase"/>
</dbReference>
<sequence>MGTVKPVTSPVGYTAEDINFGRLFKAATQTSKKLLKEVIVMMMYRVTVSEVSVLPTTVAEFCFQFLLWSKTKFRDNFKNEERTKLEQPIECADFDVSLITKMIHKFFPDMGLPESFTRAVRELKNVRNRVCHQHEILDEAQLRANLEDLKKIFDDVLLETTEFFSIEVQDMQRHYKHEIDEILNSPLEADSSVYFENVEKFRMDLVGQFLTLGRKEVMKYYIKLRTLHPFTWMSDERFPEMTVDKIFTPLNIMEKCRAVGVTSILTTESIDEETDSPTGIFPSVLILSGVAGCGKTSLCKYLIHDWRLGHGAVDTLRSVDILLFIELRNVTSATLVSYMSNRLLPETCRQFEEKDIIRTLRKINVFYVIDGMDEATPEGKQLVNDMFSVLGTSRAIITTRPEYSFTVTQMAARHHLTHMTLNNKGFSSSGIMNYASQVFAALEPDAHKRRQEECEFLKFLRTSGAGLGDHVKLPLTVALLICLWKYDRKTIMRVNTATKLYNEIFRLCSTKLVARLQSNLVHHQLELESFASDWILALGQEAYDMLENSEFIMSEARRRKLASMCSRLHIDSIQVFSAFLMCEVKESFIGITYEFSFLHKSQMEYLAALHIANELTKESPNKVLMSEDIQKLKIFSDVFTDSNISFRSLQTGVRSQVRSRKWTNTLTFVIGHMCMNNSKHKAIEEVTNKLLESQAFGCEPETLWRLVQESDNHQYICQKAGDSVGKKFVWRPDTIELCDATSPTFQLMCHTSFIPMAAMIRVVGNLQCVKVLAEDGKVEQRCYDNIKPILERLSCMPTVHVILKCDQHYYDWGNPDTTDQLLLKLLPKGNLKNLLGHVGEKGAAALSAVKNISEMLVRVSEPTAIHALAKTFKTICDNVSVLAIRLDMTPSVPPSALTAINAKTFVLVMRHIDDGNVSWAAHIVATLSHSYQKIDLMASSITLSGAKTFIKQLNKDKIKIKESLTVRSTQHLNESEYKELGEKIECSFQWWS</sequence>
<dbReference type="SUPFAM" id="SSF52540">
    <property type="entry name" value="P-loop containing nucleoside triphosphate hydrolases"/>
    <property type="match status" value="1"/>
</dbReference>
<dbReference type="InterPro" id="IPR007111">
    <property type="entry name" value="NACHT_NTPase"/>
</dbReference>
<dbReference type="Proteomes" id="UP001292094">
    <property type="component" value="Unassembled WGS sequence"/>
</dbReference>
<reference evidence="2" key="1">
    <citation type="submission" date="2023-11" db="EMBL/GenBank/DDBJ databases">
        <title>Genome assemblies of two species of porcelain crab, Petrolisthes cinctipes and Petrolisthes manimaculis (Anomura: Porcellanidae).</title>
        <authorList>
            <person name="Angst P."/>
        </authorList>
    </citation>
    <scope>NUCLEOTIDE SEQUENCE</scope>
    <source>
        <strain evidence="2">PB745_02</strain>
        <tissue evidence="2">Gill</tissue>
    </source>
</reference>
<evidence type="ECO:0000313" key="2">
    <source>
        <dbReference type="EMBL" id="KAK4289060.1"/>
    </source>
</evidence>
<gene>
    <name evidence="2" type="ORF">Pmani_037953</name>
</gene>
<protein>
    <recommendedName>
        <fullName evidence="1">NACHT domain-containing protein</fullName>
    </recommendedName>
</protein>
<evidence type="ECO:0000259" key="1">
    <source>
        <dbReference type="PROSITE" id="PS50837"/>
    </source>
</evidence>
<dbReference type="EMBL" id="JAWZYT010006002">
    <property type="protein sequence ID" value="KAK4289060.1"/>
    <property type="molecule type" value="Genomic_DNA"/>
</dbReference>
<dbReference type="AlphaFoldDB" id="A0AAE1NH58"/>
<dbReference type="Pfam" id="PF05729">
    <property type="entry name" value="NACHT"/>
    <property type="match status" value="1"/>
</dbReference>
<keyword evidence="3" id="KW-1185">Reference proteome</keyword>
<proteinExistence type="predicted"/>
<name>A0AAE1NH58_9EUCA</name>
<dbReference type="Gene3D" id="3.40.50.300">
    <property type="entry name" value="P-loop containing nucleotide triphosphate hydrolases"/>
    <property type="match status" value="1"/>
</dbReference>
<evidence type="ECO:0000313" key="3">
    <source>
        <dbReference type="Proteomes" id="UP001292094"/>
    </source>
</evidence>
<dbReference type="PANTHER" id="PTHR46312:SF2">
    <property type="entry name" value="NUCLEOTIDE-BINDING OLIGOMERIZATION DOMAIN-CONTAINING PROTEIN 2-LIKE"/>
    <property type="match status" value="1"/>
</dbReference>
<dbReference type="PROSITE" id="PS50837">
    <property type="entry name" value="NACHT"/>
    <property type="match status" value="1"/>
</dbReference>
<organism evidence="2 3">
    <name type="scientific">Petrolisthes manimaculis</name>
    <dbReference type="NCBI Taxonomy" id="1843537"/>
    <lineage>
        <taxon>Eukaryota</taxon>
        <taxon>Metazoa</taxon>
        <taxon>Ecdysozoa</taxon>
        <taxon>Arthropoda</taxon>
        <taxon>Crustacea</taxon>
        <taxon>Multicrustacea</taxon>
        <taxon>Malacostraca</taxon>
        <taxon>Eumalacostraca</taxon>
        <taxon>Eucarida</taxon>
        <taxon>Decapoda</taxon>
        <taxon>Pleocyemata</taxon>
        <taxon>Anomura</taxon>
        <taxon>Galatheoidea</taxon>
        <taxon>Porcellanidae</taxon>
        <taxon>Petrolisthes</taxon>
    </lineage>
</organism>